<feature type="domain" description="AATF leucine zipper-containing" evidence="4">
    <location>
        <begin position="185"/>
        <end position="310"/>
    </location>
</feature>
<dbReference type="STRING" id="670386.D3BMB4"/>
<dbReference type="FunCoup" id="D3BMB4">
    <property type="interactions" value="157"/>
</dbReference>
<dbReference type="GeneID" id="31367791"/>
<evidence type="ECO:0000259" key="4">
    <source>
        <dbReference type="Pfam" id="PF13339"/>
    </source>
</evidence>
<dbReference type="Proteomes" id="UP000001396">
    <property type="component" value="Unassembled WGS sequence"/>
</dbReference>
<dbReference type="EMBL" id="ADBJ01000042">
    <property type="protein sequence ID" value="EFA77715.1"/>
    <property type="molecule type" value="Genomic_DNA"/>
</dbReference>
<reference evidence="5 6" key="1">
    <citation type="journal article" date="2011" name="Genome Res.">
        <title>Phylogeny-wide analysis of social amoeba genomes highlights ancient origins for complex intercellular communication.</title>
        <authorList>
            <person name="Heidel A.J."/>
            <person name="Lawal H.M."/>
            <person name="Felder M."/>
            <person name="Schilde C."/>
            <person name="Helps N.R."/>
            <person name="Tunggal B."/>
            <person name="Rivero F."/>
            <person name="John U."/>
            <person name="Schleicher M."/>
            <person name="Eichinger L."/>
            <person name="Platzer M."/>
            <person name="Noegel A.A."/>
            <person name="Schaap P."/>
            <person name="Gloeckner G."/>
        </authorList>
    </citation>
    <scope>NUCLEOTIDE SEQUENCE [LARGE SCALE GENOMIC DNA]</scope>
    <source>
        <strain evidence="6">ATCC 26659 / Pp 5 / PN500</strain>
    </source>
</reference>
<sequence>MVGKTNKKSSGGSTVAAKKKNDAPTKTRSKPTTLSDEITQLVSDNAPKSFDPESAEFGDVSLYKPTDEDFGDIMDDNNQNVRIRGEIPSAFTTGKYAGKKSSRKENDLEEDEDEEEDFDDDVDNQDDIDDAFEFEDRVLSSNTIDEADILMKQLEQEGDEQDDDEDTEQPKLVSKNSAISALEELEKAKNTKNQTDLFDEFLTTRIHLQKTIGIANRLPKPVDHKLLLQDEEIKLKFEEAVGEAKSLLGDLFSLQSELVSRNSEIQQHKQQSNKRLRESDTLGDIWTHIEEQNTRLFKFAGESIEKWNNRVNLTVNTGSGGSKSSKNLKSINQSIMTQVNNTLNDIERLHKRTRLKRSQYTIFGQQQQQQQNNNNNSNDKKIEEYDDEIFDDTDFYQVLLKEIEKTSTNEQEIGSQYWKEMQALKKKNKKRPTNNKASKGRQLRYETFTKLENFMPPVPAPLPPWNLDDLFSNLFGGIGVGDAITTGGPSSN</sequence>
<organism evidence="5 6">
    <name type="scientific">Heterostelium pallidum (strain ATCC 26659 / Pp 5 / PN500)</name>
    <name type="common">Cellular slime mold</name>
    <name type="synonym">Polysphondylium pallidum</name>
    <dbReference type="NCBI Taxonomy" id="670386"/>
    <lineage>
        <taxon>Eukaryota</taxon>
        <taxon>Amoebozoa</taxon>
        <taxon>Evosea</taxon>
        <taxon>Eumycetozoa</taxon>
        <taxon>Dictyostelia</taxon>
        <taxon>Acytosteliales</taxon>
        <taxon>Acytosteliaceae</taxon>
        <taxon>Heterostelium</taxon>
    </lineage>
</organism>
<protein>
    <submittedName>
        <fullName evidence="5">TRAUB family protein</fullName>
    </submittedName>
</protein>
<dbReference type="Pfam" id="PF08164">
    <property type="entry name" value="TRAUB"/>
    <property type="match status" value="1"/>
</dbReference>
<evidence type="ECO:0000313" key="5">
    <source>
        <dbReference type="EMBL" id="EFA77715.1"/>
    </source>
</evidence>
<dbReference type="PANTHER" id="PTHR15565">
    <property type="entry name" value="AATF PROTEIN APOPTOSIS ANTAGONIZING TRANSCRIPTION FACTOR"/>
    <property type="match status" value="1"/>
</dbReference>
<feature type="compositionally biased region" description="Acidic residues" evidence="2">
    <location>
        <begin position="107"/>
        <end position="126"/>
    </location>
</feature>
<proteinExistence type="inferred from homology"/>
<comment type="caution">
    <text evidence="5">The sequence shown here is derived from an EMBL/GenBank/DDBJ whole genome shotgun (WGS) entry which is preliminary data.</text>
</comment>
<dbReference type="Pfam" id="PF13339">
    <property type="entry name" value="AATF-Che1"/>
    <property type="match status" value="1"/>
</dbReference>
<dbReference type="RefSeq" id="XP_020429843.1">
    <property type="nucleotide sequence ID" value="XM_020583062.1"/>
</dbReference>
<dbReference type="InParanoid" id="D3BMB4"/>
<dbReference type="PANTHER" id="PTHR15565:SF0">
    <property type="entry name" value="PROTEIN AATF"/>
    <property type="match status" value="1"/>
</dbReference>
<dbReference type="InterPro" id="IPR012617">
    <property type="entry name" value="AATF_C"/>
</dbReference>
<name>D3BMB4_HETP5</name>
<dbReference type="InterPro" id="IPR039223">
    <property type="entry name" value="AATF/Bfr2"/>
</dbReference>
<dbReference type="AlphaFoldDB" id="D3BMB4"/>
<gene>
    <name evidence="5" type="ORF">PPL_12324</name>
</gene>
<dbReference type="GO" id="GO:0005730">
    <property type="term" value="C:nucleolus"/>
    <property type="evidence" value="ECO:0007669"/>
    <property type="project" value="TreeGrafter"/>
</dbReference>
<comment type="similarity">
    <text evidence="1">Belongs to the AATF family.</text>
</comment>
<evidence type="ECO:0000256" key="1">
    <source>
        <dbReference type="ARBA" id="ARBA00008966"/>
    </source>
</evidence>
<dbReference type="InterPro" id="IPR025160">
    <property type="entry name" value="AATF"/>
</dbReference>
<evidence type="ECO:0000313" key="6">
    <source>
        <dbReference type="Proteomes" id="UP000001396"/>
    </source>
</evidence>
<keyword evidence="6" id="KW-1185">Reference proteome</keyword>
<evidence type="ECO:0000259" key="3">
    <source>
        <dbReference type="Pfam" id="PF08164"/>
    </source>
</evidence>
<evidence type="ECO:0000256" key="2">
    <source>
        <dbReference type="SAM" id="MobiDB-lite"/>
    </source>
</evidence>
<feature type="compositionally biased region" description="Polar residues" evidence="2">
    <location>
        <begin position="26"/>
        <end position="43"/>
    </location>
</feature>
<accession>D3BMB4</accession>
<dbReference type="OMA" id="INFMAPN"/>
<feature type="region of interest" description="Disordered" evidence="2">
    <location>
        <begin position="1"/>
        <end position="126"/>
    </location>
</feature>
<feature type="domain" description="Apoptosis-antagonizing transcription factor C-terminal" evidence="3">
    <location>
        <begin position="396"/>
        <end position="475"/>
    </location>
</feature>